<keyword evidence="3" id="KW-0805">Transcription regulation</keyword>
<dbReference type="Gene3D" id="4.10.240.10">
    <property type="entry name" value="Zn(2)-C6 fungal-type DNA-binding domain"/>
    <property type="match status" value="1"/>
</dbReference>
<comment type="caution">
    <text evidence="7">The sequence shown here is derived from an EMBL/GenBank/DDBJ whole genome shotgun (WGS) entry which is preliminary data.</text>
</comment>
<keyword evidence="8" id="KW-1185">Reference proteome</keyword>
<evidence type="ECO:0000256" key="5">
    <source>
        <dbReference type="ARBA" id="ARBA00023242"/>
    </source>
</evidence>
<dbReference type="InterPro" id="IPR001138">
    <property type="entry name" value="Zn2Cys6_DnaBD"/>
</dbReference>
<dbReference type="GO" id="GO:0000981">
    <property type="term" value="F:DNA-binding transcription factor activity, RNA polymerase II-specific"/>
    <property type="evidence" value="ECO:0007669"/>
    <property type="project" value="InterPro"/>
</dbReference>
<reference evidence="7" key="1">
    <citation type="submission" date="2022-09" db="EMBL/GenBank/DDBJ databases">
        <title>Chromosome-level assembly of Trichoderma breve T069, a fungus used in development of biopesticide product.</title>
        <authorList>
            <person name="Lin R."/>
            <person name="Liu T."/>
        </authorList>
    </citation>
    <scope>NUCLEOTIDE SEQUENCE</scope>
    <source>
        <strain evidence="7">T069</strain>
    </source>
</reference>
<evidence type="ECO:0000256" key="2">
    <source>
        <dbReference type="ARBA" id="ARBA00022723"/>
    </source>
</evidence>
<dbReference type="SMART" id="SM00066">
    <property type="entry name" value="GAL4"/>
    <property type="match status" value="1"/>
</dbReference>
<dbReference type="Pfam" id="PF04082">
    <property type="entry name" value="Fungal_trans"/>
    <property type="match status" value="1"/>
</dbReference>
<name>A0A9W9E427_9HYPO</name>
<dbReference type="GO" id="GO:0003677">
    <property type="term" value="F:DNA binding"/>
    <property type="evidence" value="ECO:0007669"/>
    <property type="project" value="InterPro"/>
</dbReference>
<dbReference type="Pfam" id="PF00172">
    <property type="entry name" value="Zn_clus"/>
    <property type="match status" value="1"/>
</dbReference>
<evidence type="ECO:0000313" key="8">
    <source>
        <dbReference type="Proteomes" id="UP001140511"/>
    </source>
</evidence>
<feature type="domain" description="Zn(2)-C6 fungal-type" evidence="6">
    <location>
        <begin position="29"/>
        <end position="59"/>
    </location>
</feature>
<dbReference type="EMBL" id="JAOPEN010000006">
    <property type="protein sequence ID" value="KAJ4856505.1"/>
    <property type="molecule type" value="Genomic_DNA"/>
</dbReference>
<evidence type="ECO:0000259" key="6">
    <source>
        <dbReference type="PROSITE" id="PS50048"/>
    </source>
</evidence>
<dbReference type="RefSeq" id="XP_056025561.1">
    <property type="nucleotide sequence ID" value="XM_056177083.1"/>
</dbReference>
<dbReference type="PANTHER" id="PTHR47338">
    <property type="entry name" value="ZN(II)2CYS6 TRANSCRIPTION FACTOR (EUROFUNG)-RELATED"/>
    <property type="match status" value="1"/>
</dbReference>
<gene>
    <name evidence="7" type="ORF">T069G_09873</name>
</gene>
<dbReference type="InterPro" id="IPR007219">
    <property type="entry name" value="XnlR_reg_dom"/>
</dbReference>
<dbReference type="CDD" id="cd12148">
    <property type="entry name" value="fungal_TF_MHR"/>
    <property type="match status" value="1"/>
</dbReference>
<evidence type="ECO:0000256" key="3">
    <source>
        <dbReference type="ARBA" id="ARBA00023015"/>
    </source>
</evidence>
<protein>
    <submittedName>
        <fullName evidence="7">Fungal specific transcription factor domain-containing protein</fullName>
    </submittedName>
</protein>
<keyword evidence="2" id="KW-0479">Metal-binding</keyword>
<keyword evidence="4" id="KW-0804">Transcription</keyword>
<evidence type="ECO:0000313" key="7">
    <source>
        <dbReference type="EMBL" id="KAJ4856505.1"/>
    </source>
</evidence>
<keyword evidence="5" id="KW-0539">Nucleus</keyword>
<comment type="subcellular location">
    <subcellularLocation>
        <location evidence="1">Nucleus</location>
    </subcellularLocation>
</comment>
<evidence type="ECO:0000256" key="4">
    <source>
        <dbReference type="ARBA" id="ARBA00023163"/>
    </source>
</evidence>
<dbReference type="GO" id="GO:0006351">
    <property type="term" value="P:DNA-templated transcription"/>
    <property type="evidence" value="ECO:0007669"/>
    <property type="project" value="InterPro"/>
</dbReference>
<proteinExistence type="predicted"/>
<dbReference type="PROSITE" id="PS00463">
    <property type="entry name" value="ZN2_CY6_FUNGAL_1"/>
    <property type="match status" value="1"/>
</dbReference>
<dbReference type="Proteomes" id="UP001140511">
    <property type="component" value="Unassembled WGS sequence"/>
</dbReference>
<evidence type="ECO:0000256" key="1">
    <source>
        <dbReference type="ARBA" id="ARBA00004123"/>
    </source>
</evidence>
<sequence length="527" mass="58942">MSTSNESPSPRPRAVANHSTLGVLALRWSCATCRQSKRRCDKIYPKCTLCVQKNTPCNYPGRRKREKLKNRIKAILPVGKSIVDPPPVVLAEKKHDVRQLSFPSASSSFIAESFLDPEVFSKAQLKVVNADVEVTDDIAELVGSVLDIQATSAKFFKSVHMWMPIISKPHFCANLLNRLTYKRAELFLLVLSMKLSFTRVKTWNTPLYETVKLFQFKIEASGVLSTLVLQASILIALYELGHGIYPAAYLSVGSCARYATALGIEKSILSSSAAQGQWIEEEECRRMWWAILVLDRYLNLSNPKRHLITTDAGLESYLPVDDEVWESGVLNPDRIYTLATANSYHLGLFARFAQAAHLLSQVLHHVSEESNETAQLRRTIFALVNVSNIEASMRRLEYCSQSAVCYANSGILALDYSSFSKGMCVSDSGQKLSSESAIISQATLDMALTLIHGDSEQLCDVASPFLVHLLYKVASMHLRIAHKSQTRGDREKVEILRKSMKLVGNRWLCTSAYLSLLEKQEILLVME</sequence>
<dbReference type="InterPro" id="IPR050815">
    <property type="entry name" value="TF_fung"/>
</dbReference>
<dbReference type="SUPFAM" id="SSF57701">
    <property type="entry name" value="Zn2/Cys6 DNA-binding domain"/>
    <property type="match status" value="1"/>
</dbReference>
<dbReference type="GO" id="GO:0005634">
    <property type="term" value="C:nucleus"/>
    <property type="evidence" value="ECO:0007669"/>
    <property type="project" value="UniProtKB-SubCell"/>
</dbReference>
<organism evidence="7 8">
    <name type="scientific">Trichoderma breve</name>
    <dbReference type="NCBI Taxonomy" id="2034170"/>
    <lineage>
        <taxon>Eukaryota</taxon>
        <taxon>Fungi</taxon>
        <taxon>Dikarya</taxon>
        <taxon>Ascomycota</taxon>
        <taxon>Pezizomycotina</taxon>
        <taxon>Sordariomycetes</taxon>
        <taxon>Hypocreomycetidae</taxon>
        <taxon>Hypocreales</taxon>
        <taxon>Hypocreaceae</taxon>
        <taxon>Trichoderma</taxon>
    </lineage>
</organism>
<dbReference type="GO" id="GO:0008270">
    <property type="term" value="F:zinc ion binding"/>
    <property type="evidence" value="ECO:0007669"/>
    <property type="project" value="InterPro"/>
</dbReference>
<dbReference type="InterPro" id="IPR036864">
    <property type="entry name" value="Zn2-C6_fun-type_DNA-bd_sf"/>
</dbReference>
<dbReference type="AlphaFoldDB" id="A0A9W9E427"/>
<dbReference type="PROSITE" id="PS50048">
    <property type="entry name" value="ZN2_CY6_FUNGAL_2"/>
    <property type="match status" value="1"/>
</dbReference>
<accession>A0A9W9E427</accession>
<dbReference type="CDD" id="cd00067">
    <property type="entry name" value="GAL4"/>
    <property type="match status" value="1"/>
</dbReference>
<dbReference type="PANTHER" id="PTHR47338:SF20">
    <property type="entry name" value="ZN(II)2CYS6 TRANSCRIPTION FACTOR (EUROFUNG)"/>
    <property type="match status" value="1"/>
</dbReference>
<dbReference type="GeneID" id="80871771"/>